<dbReference type="InterPro" id="IPR015255">
    <property type="entry name" value="Vitellinogen_open_b-sht"/>
</dbReference>
<dbReference type="SMART" id="SM01169">
    <property type="entry name" value="DUF1943"/>
    <property type="match status" value="1"/>
</dbReference>
<dbReference type="GO" id="GO:0045735">
    <property type="term" value="F:nutrient reservoir activity"/>
    <property type="evidence" value="ECO:0007669"/>
    <property type="project" value="UniProtKB-KW"/>
</dbReference>
<dbReference type="Gene3D" id="2.20.80.10">
    <property type="entry name" value="Lipovitellin-phosvitin complex, chain A, domain 4"/>
    <property type="match status" value="1"/>
</dbReference>
<evidence type="ECO:0000256" key="2">
    <source>
        <dbReference type="ARBA" id="ARBA00022761"/>
    </source>
</evidence>
<feature type="chain" id="PRO_5043640253" description="Vitellogenin domain-containing protein" evidence="6">
    <location>
        <begin position="21"/>
        <end position="1939"/>
    </location>
</feature>
<dbReference type="InterPro" id="IPR015819">
    <property type="entry name" value="Lipid_transp_b-sht_shell"/>
</dbReference>
<keyword evidence="2" id="KW-0758">Storage protein</keyword>
<evidence type="ECO:0000313" key="9">
    <source>
        <dbReference type="EMBL" id="CAL1285356.1"/>
    </source>
</evidence>
<protein>
    <recommendedName>
        <fullName evidence="11">Vitellogenin domain-containing protein</fullName>
    </recommendedName>
</protein>
<dbReference type="PROSITE" id="PS51211">
    <property type="entry name" value="VITELLOGENIN"/>
    <property type="match status" value="1"/>
</dbReference>
<evidence type="ECO:0000256" key="6">
    <source>
        <dbReference type="SAM" id="SignalP"/>
    </source>
</evidence>
<dbReference type="SUPFAM" id="SSF56968">
    <property type="entry name" value="Lipovitellin-phosvitin complex, beta-sheet shell regions"/>
    <property type="match status" value="2"/>
</dbReference>
<dbReference type="Pfam" id="PF01347">
    <property type="entry name" value="Vitellogenin_N"/>
    <property type="match status" value="1"/>
</dbReference>
<evidence type="ECO:0008006" key="11">
    <source>
        <dbReference type="Google" id="ProtNLM"/>
    </source>
</evidence>
<dbReference type="PANTHER" id="PTHR23345">
    <property type="entry name" value="VITELLOGENIN-RELATED"/>
    <property type="match status" value="1"/>
</dbReference>
<dbReference type="PROSITE" id="PS51233">
    <property type="entry name" value="VWFD"/>
    <property type="match status" value="1"/>
</dbReference>
<feature type="non-terminal residue" evidence="9">
    <location>
        <position position="1939"/>
    </location>
</feature>
<dbReference type="GO" id="GO:0005319">
    <property type="term" value="F:lipid transporter activity"/>
    <property type="evidence" value="ECO:0007669"/>
    <property type="project" value="InterPro"/>
</dbReference>
<name>A0AAV2AN45_9ARAC</name>
<dbReference type="InterPro" id="IPR050733">
    <property type="entry name" value="Vitellogenin/Apolipophorin"/>
</dbReference>
<dbReference type="Pfam" id="PF09172">
    <property type="entry name" value="Vit_open_b-sht"/>
    <property type="match status" value="1"/>
</dbReference>
<dbReference type="InterPro" id="IPR001747">
    <property type="entry name" value="Vitellogenin_N"/>
</dbReference>
<comment type="caution">
    <text evidence="9">The sequence shown here is derived from an EMBL/GenBank/DDBJ whole genome shotgun (WGS) entry which is preliminary data.</text>
</comment>
<feature type="signal peptide" evidence="6">
    <location>
        <begin position="1"/>
        <end position="20"/>
    </location>
</feature>
<dbReference type="InterPro" id="IPR015816">
    <property type="entry name" value="Vitellinogen_b-sht_N"/>
</dbReference>
<organism evidence="9 10">
    <name type="scientific">Larinioides sclopetarius</name>
    <dbReference type="NCBI Taxonomy" id="280406"/>
    <lineage>
        <taxon>Eukaryota</taxon>
        <taxon>Metazoa</taxon>
        <taxon>Ecdysozoa</taxon>
        <taxon>Arthropoda</taxon>
        <taxon>Chelicerata</taxon>
        <taxon>Arachnida</taxon>
        <taxon>Araneae</taxon>
        <taxon>Araneomorphae</taxon>
        <taxon>Entelegynae</taxon>
        <taxon>Araneoidea</taxon>
        <taxon>Araneidae</taxon>
        <taxon>Larinioides</taxon>
    </lineage>
</organism>
<keyword evidence="10" id="KW-1185">Reference proteome</keyword>
<evidence type="ECO:0000259" key="8">
    <source>
        <dbReference type="PROSITE" id="PS51233"/>
    </source>
</evidence>
<sequence>MMFYLHTLFCIALLFPTIQTAIECPSTDHESLLLPEQDYYYAFHGETVVHAPDTEENRISLRCDITISYVKACHFGLHLQRCFSSEGTHTENKTLDLFSKHPVLFSLVDGEITEIYSNEKEPLHVLNIKRGILSAFVFKLSHTKRFVQEITNDIHGTCPMTAVPMVAAKGFVKTSRNLLMCNRTVKNEEHSMFLSNMQKTVDSATKCDYTINLDERRLNQVNCTEKHVIDNIQSIIYYRMTYKSHHLQKRKPDFSSATHRGGIEFEQRQQPRQDPKDFEHVAQEMLSQLAEHSSDGIRLSSISEFSDLVAWLRSSSNLTAFLKEIQEKHYLKDGADCLSKKAIGMSYLTDALVYCSSAPCIEAISHLIKSGEFLPHISMFNSWSNMLSPDPEILKHIQNICHDTDSRWCWMSLGKLVQRIYVKQHNISESKEQLFEAVKYFNKAIEFLCASPESDPVSLSRNLEVIRNMGDAYAFISPNGCKELMECLLKSYIPDDLKILISEVFKSINPYRDETSGKEMYKEFSRVLLNSTLSTILRIMAYDQIIQIPPSDEFGNILLTILKTEENMQLKSYIAKSLKTLFLDTNLKSKEKRFNKVMHKLLKREGLSLDRIIHEAQAKSTTENSLPYKDLSGILHELSKLSLKMLNSNGGKSSNEFSEWNHTILLQLIRNLSQIFGFGDQNSEKYETLVTLLQEVSKDILVQVPSSDKLLKTIEEVLKQFGINSKPSQEYNFSETILNNIKKLEEMYRKPKESKNFFNKISDFIGSSWHYISTGEIFQFPTRILEMRAFLRRLEEGVYFNTTRMIRIVETRQQVPTMMGLPLRWDTNATLAFSLRSGLKMEMQLENFEILLDGFFQPSAALTYLNGMAVDLPSVAQAGMQVNRSVFASTEWKAKLYYSEERKIFSFNRPSVSRNILQFFNTHRLMKNGIWYDSKDEGKDTSSSCTNNLLSSLLGLQFCVLQSHSKLPKSNYWTWQAFLQPSDKEVESYDVEILSPREVNHDETIIKYSTLGSGKRRDIFFIVCNGNSLGETKFQFTLPAIPHFNFFIQNLRGTRNYKTVMDLTLYKGHQYELIYKAEYDMKESSSDAKISENDVVQERLLSFRTPFNNYSITFTHYGKNEIESTRVILLYSSSNSDNEWLHGILPRSFWESDTTAWLQIKIFWNAELPQISQQTICYIEDPQSTTQLSTGALHLDGGERQYICASKRQSSSGKSLAVAHFTYDFWSLQSDDMNEVQWTQMFNLTITQQSWAITLHNERKGGKLSYEVALTRTAVATELRDICNYVASWSGRTLNIHYTEQPQLRLAVDVEMQVIGSQELAEKYSTVKAQDLTGHWNQLITANFSFYYPFVSGLESVKGGGYVIASGGPKTTRFQNTFEVESSYHNLQLVSHSVYKSEEDFFSLRYNSCFTNIPTNKKAFHSVHFWLSTPAGECSEAEFNHTILSRIFDLSTIVTYRCKPNQKDLHDLRLNLRSNSSDWNMLNLSINQLVEDQTPEYTFETCNVTHPLLLINVTADWVGEMRDHKKRALFTCRQENCQSTELLIQALHNGKKAADLIIPDGSKRKKLSLERTISTDAKTQNCKITFSSDKESDSEGLHLKGEIINENYQVWNLNLHLDACAQIYALFRNGYQSVLHQITSIAKDARHPVNKMFHSSLKTTLYQYFEGLSKQSNYILLNAWKNFEETIGSLKPFYEDPITLLLNVMTSCKTYFTVKDDSIIQSITSYLDFTSYFYRMKDTIYQYLKPNGKVLELEFVTSRIMKLESFNQWPSISLNEIHIDPPARQKSQGLAKQNKIAMIINSSHIFRFDEHLYVSVLGSLGCVFLLAKDIHQSTFIVLSAAEMIHVLFRDMTISVSKENKVFINESRISSQLPVETRSGNIQVKEDKTSVEIQSSFLAVNCSVQQTSHLCVLQLEGLRNSETFGLLESANEFDGKEFSV</sequence>
<evidence type="ECO:0000313" key="10">
    <source>
        <dbReference type="Proteomes" id="UP001497382"/>
    </source>
</evidence>
<dbReference type="InterPro" id="IPR001846">
    <property type="entry name" value="VWF_type-D"/>
</dbReference>
<dbReference type="EMBL" id="CAXIEN010000190">
    <property type="protein sequence ID" value="CAL1285356.1"/>
    <property type="molecule type" value="Genomic_DNA"/>
</dbReference>
<keyword evidence="1 6" id="KW-0732">Signal</keyword>
<feature type="domain" description="Vitellogenin" evidence="7">
    <location>
        <begin position="33"/>
        <end position="595"/>
    </location>
</feature>
<dbReference type="Proteomes" id="UP001497382">
    <property type="component" value="Unassembled WGS sequence"/>
</dbReference>
<dbReference type="InterPro" id="IPR011030">
    <property type="entry name" value="Lipovitellin_superhlx_dom"/>
</dbReference>
<evidence type="ECO:0000256" key="4">
    <source>
        <dbReference type="ARBA" id="ARBA00023180"/>
    </source>
</evidence>
<reference evidence="9 10" key="1">
    <citation type="submission" date="2024-04" db="EMBL/GenBank/DDBJ databases">
        <authorList>
            <person name="Rising A."/>
            <person name="Reimegard J."/>
            <person name="Sonavane S."/>
            <person name="Akerstrom W."/>
            <person name="Nylinder S."/>
            <person name="Hedman E."/>
            <person name="Kallberg Y."/>
        </authorList>
    </citation>
    <scope>NUCLEOTIDE SEQUENCE [LARGE SCALE GENOMIC DNA]</scope>
</reference>
<accession>A0AAV2AN45</accession>
<dbReference type="SMART" id="SM00638">
    <property type="entry name" value="LPD_N"/>
    <property type="match status" value="1"/>
</dbReference>
<keyword evidence="3" id="KW-1015">Disulfide bond</keyword>
<evidence type="ECO:0000256" key="1">
    <source>
        <dbReference type="ARBA" id="ARBA00022729"/>
    </source>
</evidence>
<evidence type="ECO:0000256" key="5">
    <source>
        <dbReference type="PROSITE-ProRule" id="PRU00557"/>
    </source>
</evidence>
<evidence type="ECO:0000259" key="7">
    <source>
        <dbReference type="PROSITE" id="PS51211"/>
    </source>
</evidence>
<keyword evidence="4" id="KW-0325">Glycoprotein</keyword>
<proteinExistence type="predicted"/>
<gene>
    <name evidence="9" type="ORF">LARSCL_LOCUS13658</name>
</gene>
<evidence type="ECO:0000256" key="3">
    <source>
        <dbReference type="ARBA" id="ARBA00023157"/>
    </source>
</evidence>
<dbReference type="PANTHER" id="PTHR23345:SF15">
    <property type="entry name" value="VITELLOGENIN 1-RELATED"/>
    <property type="match status" value="1"/>
</dbReference>
<dbReference type="Gene3D" id="2.30.230.10">
    <property type="entry name" value="Lipovitellin, beta-sheet shell regions, chain A"/>
    <property type="match status" value="1"/>
</dbReference>
<feature type="domain" description="VWFD" evidence="8">
    <location>
        <begin position="1795"/>
        <end position="1939"/>
    </location>
</feature>
<comment type="caution">
    <text evidence="5">Lacks conserved residue(s) required for the propagation of feature annotation.</text>
</comment>
<dbReference type="Gene3D" id="1.25.10.20">
    <property type="entry name" value="Vitellinogen, superhelical"/>
    <property type="match status" value="1"/>
</dbReference>
<dbReference type="SUPFAM" id="SSF48431">
    <property type="entry name" value="Lipovitellin-phosvitin complex, superhelical domain"/>
    <property type="match status" value="1"/>
</dbReference>